<protein>
    <submittedName>
        <fullName evidence="1">Uncharacterized protein</fullName>
    </submittedName>
</protein>
<dbReference type="EMBL" id="JAKJXO020000011">
    <property type="protein sequence ID" value="KAL1598945.1"/>
    <property type="molecule type" value="Genomic_DNA"/>
</dbReference>
<gene>
    <name evidence="1" type="ORF">SLS60_008090</name>
</gene>
<proteinExistence type="predicted"/>
<evidence type="ECO:0000313" key="1">
    <source>
        <dbReference type="EMBL" id="KAL1598945.1"/>
    </source>
</evidence>
<sequence>MPSPYQDDTHIGFYASVVGASDGKTTLALQFDNKTDLATAGYVVEDQANTMTFYGSSRFESVTTTTEAMDGPALTIAYGCQETSARGGASVGALCRFASEGPAVYSSVCEGYSDYTDIYTSTQKIVYGDDYTVTETTTIDYRTRIPSYCKSGSTLPEGVVAHTYAIEQEEIATYQVVITAGAEKLSATARAMPSNSSPAPTGTGAFTLHKGQNVVPTETGSAAPVQETGAAGMNFPLHPALAGLGAAAVAFLL</sequence>
<organism evidence="1 2">
    <name type="scientific">Paraconiothyrium brasiliense</name>
    <dbReference type="NCBI Taxonomy" id="300254"/>
    <lineage>
        <taxon>Eukaryota</taxon>
        <taxon>Fungi</taxon>
        <taxon>Dikarya</taxon>
        <taxon>Ascomycota</taxon>
        <taxon>Pezizomycotina</taxon>
        <taxon>Dothideomycetes</taxon>
        <taxon>Pleosporomycetidae</taxon>
        <taxon>Pleosporales</taxon>
        <taxon>Massarineae</taxon>
        <taxon>Didymosphaeriaceae</taxon>
        <taxon>Paraconiothyrium</taxon>
    </lineage>
</organism>
<keyword evidence="2" id="KW-1185">Reference proteome</keyword>
<name>A0ABR3R3D8_9PLEO</name>
<accession>A0ABR3R3D8</accession>
<comment type="caution">
    <text evidence="1">The sequence shown here is derived from an EMBL/GenBank/DDBJ whole genome shotgun (WGS) entry which is preliminary data.</text>
</comment>
<reference evidence="1 2" key="1">
    <citation type="submission" date="2024-02" db="EMBL/GenBank/DDBJ databases">
        <title>De novo assembly and annotation of 12 fungi associated with fruit tree decline syndrome in Ontario, Canada.</title>
        <authorList>
            <person name="Sulman M."/>
            <person name="Ellouze W."/>
            <person name="Ilyukhin E."/>
        </authorList>
    </citation>
    <scope>NUCLEOTIDE SEQUENCE [LARGE SCALE GENOMIC DNA]</scope>
    <source>
        <strain evidence="1 2">M42-189</strain>
    </source>
</reference>
<evidence type="ECO:0000313" key="2">
    <source>
        <dbReference type="Proteomes" id="UP001521785"/>
    </source>
</evidence>
<dbReference type="Proteomes" id="UP001521785">
    <property type="component" value="Unassembled WGS sequence"/>
</dbReference>